<proteinExistence type="predicted"/>
<protein>
    <submittedName>
        <fullName evidence="2">Uncharacterized protein</fullName>
    </submittedName>
</protein>
<feature type="region of interest" description="Disordered" evidence="1">
    <location>
        <begin position="1"/>
        <end position="25"/>
    </location>
</feature>
<gene>
    <name evidence="2" type="ORF">OBE_05801</name>
</gene>
<sequence>MASGTDSPSVSGNAGQAALDRFAGM</sequence>
<accession>K1TAN4</accession>
<evidence type="ECO:0000256" key="1">
    <source>
        <dbReference type="SAM" id="MobiDB-lite"/>
    </source>
</evidence>
<dbReference type="EMBL" id="AJWZ01003988">
    <property type="protein sequence ID" value="EKC66713.1"/>
    <property type="molecule type" value="Genomic_DNA"/>
</dbReference>
<organism evidence="2">
    <name type="scientific">human gut metagenome</name>
    <dbReference type="NCBI Taxonomy" id="408170"/>
    <lineage>
        <taxon>unclassified sequences</taxon>
        <taxon>metagenomes</taxon>
        <taxon>organismal metagenomes</taxon>
    </lineage>
</organism>
<reference evidence="2" key="1">
    <citation type="journal article" date="2013" name="Environ. Microbiol.">
        <title>Microbiota from the distal guts of lean and obese adolescents exhibit partial functional redundancy besides clear differences in community structure.</title>
        <authorList>
            <person name="Ferrer M."/>
            <person name="Ruiz A."/>
            <person name="Lanza F."/>
            <person name="Haange S.B."/>
            <person name="Oberbach A."/>
            <person name="Till H."/>
            <person name="Bargiela R."/>
            <person name="Campoy C."/>
            <person name="Segura M.T."/>
            <person name="Richter M."/>
            <person name="von Bergen M."/>
            <person name="Seifert J."/>
            <person name="Suarez A."/>
        </authorList>
    </citation>
    <scope>NUCLEOTIDE SEQUENCE</scope>
</reference>
<evidence type="ECO:0000313" key="2">
    <source>
        <dbReference type="EMBL" id="EKC66713.1"/>
    </source>
</evidence>
<comment type="caution">
    <text evidence="2">The sequence shown here is derived from an EMBL/GenBank/DDBJ whole genome shotgun (WGS) entry which is preliminary data.</text>
</comment>
<dbReference type="AlphaFoldDB" id="K1TAN4"/>
<name>K1TAN4_9ZZZZ</name>
<feature type="non-terminal residue" evidence="2">
    <location>
        <position position="25"/>
    </location>
</feature>
<feature type="compositionally biased region" description="Polar residues" evidence="1">
    <location>
        <begin position="1"/>
        <end position="14"/>
    </location>
</feature>